<dbReference type="Proteomes" id="UP001151699">
    <property type="component" value="Chromosome A"/>
</dbReference>
<evidence type="ECO:0000313" key="2">
    <source>
        <dbReference type="Proteomes" id="UP001151699"/>
    </source>
</evidence>
<accession>A0A9Q0NAP7</accession>
<organism evidence="1 2">
    <name type="scientific">Pseudolycoriella hygida</name>
    <dbReference type="NCBI Taxonomy" id="35572"/>
    <lineage>
        <taxon>Eukaryota</taxon>
        <taxon>Metazoa</taxon>
        <taxon>Ecdysozoa</taxon>
        <taxon>Arthropoda</taxon>
        <taxon>Hexapoda</taxon>
        <taxon>Insecta</taxon>
        <taxon>Pterygota</taxon>
        <taxon>Neoptera</taxon>
        <taxon>Endopterygota</taxon>
        <taxon>Diptera</taxon>
        <taxon>Nematocera</taxon>
        <taxon>Sciaroidea</taxon>
        <taxon>Sciaridae</taxon>
        <taxon>Pseudolycoriella</taxon>
    </lineage>
</organism>
<gene>
    <name evidence="1" type="ORF">Bhyg_02062</name>
</gene>
<dbReference type="AlphaFoldDB" id="A0A9Q0NAP7"/>
<comment type="caution">
    <text evidence="1">The sequence shown here is derived from an EMBL/GenBank/DDBJ whole genome shotgun (WGS) entry which is preliminary data.</text>
</comment>
<reference evidence="1" key="1">
    <citation type="submission" date="2022-07" db="EMBL/GenBank/DDBJ databases">
        <authorList>
            <person name="Trinca V."/>
            <person name="Uliana J.V.C."/>
            <person name="Torres T.T."/>
            <person name="Ward R.J."/>
            <person name="Monesi N."/>
        </authorList>
    </citation>
    <scope>NUCLEOTIDE SEQUENCE</scope>
    <source>
        <strain evidence="1">HSMRA1968</strain>
        <tissue evidence="1">Whole embryos</tissue>
    </source>
</reference>
<dbReference type="EMBL" id="WJQU01000001">
    <property type="protein sequence ID" value="KAJ6646848.1"/>
    <property type="molecule type" value="Genomic_DNA"/>
</dbReference>
<evidence type="ECO:0000313" key="1">
    <source>
        <dbReference type="EMBL" id="KAJ6646848.1"/>
    </source>
</evidence>
<name>A0A9Q0NAP7_9DIPT</name>
<protein>
    <submittedName>
        <fullName evidence="1">Uncharacterized protein</fullName>
    </submittedName>
</protein>
<sequence>MLSSSVEKREYWEVKRKTAKLGKTQCRLMLVEAENICAQLYSADPQNRMSRHVHCFVIVYDCYLNRRAKHFTKLTLSQMMKLVYITTNMMSYVPEFMTHQALSINNKTKNSSV</sequence>
<proteinExistence type="predicted"/>
<keyword evidence="2" id="KW-1185">Reference proteome</keyword>